<evidence type="ECO:0000313" key="2">
    <source>
        <dbReference type="Proteomes" id="UP000828390"/>
    </source>
</evidence>
<sequence length="94" mass="11289">MIERLLMFDLKIVQMKAYVMTKMILKEFLQPLVDERLSTFQMKTALLFTLEQFPEEIWRDDNLAQCEIYCLDTTKAFLETRLLSTFHDLLCQFV</sequence>
<keyword evidence="2" id="KW-1185">Reference proteome</keyword>
<name>A0A9D4GDD9_DREPO</name>
<dbReference type="Proteomes" id="UP000828390">
    <property type="component" value="Unassembled WGS sequence"/>
</dbReference>
<reference evidence="1" key="1">
    <citation type="journal article" date="2019" name="bioRxiv">
        <title>The Genome of the Zebra Mussel, Dreissena polymorpha: A Resource for Invasive Species Research.</title>
        <authorList>
            <person name="McCartney M.A."/>
            <person name="Auch B."/>
            <person name="Kono T."/>
            <person name="Mallez S."/>
            <person name="Zhang Y."/>
            <person name="Obille A."/>
            <person name="Becker A."/>
            <person name="Abrahante J.E."/>
            <person name="Garbe J."/>
            <person name="Badalamenti J.P."/>
            <person name="Herman A."/>
            <person name="Mangelson H."/>
            <person name="Liachko I."/>
            <person name="Sullivan S."/>
            <person name="Sone E.D."/>
            <person name="Koren S."/>
            <person name="Silverstein K.A.T."/>
            <person name="Beckman K.B."/>
            <person name="Gohl D.M."/>
        </authorList>
    </citation>
    <scope>NUCLEOTIDE SEQUENCE</scope>
    <source>
        <strain evidence="1">Duluth1</strain>
        <tissue evidence="1">Whole animal</tissue>
    </source>
</reference>
<comment type="caution">
    <text evidence="1">The sequence shown here is derived from an EMBL/GenBank/DDBJ whole genome shotgun (WGS) entry which is preliminary data.</text>
</comment>
<accession>A0A9D4GDD9</accession>
<evidence type="ECO:0000313" key="1">
    <source>
        <dbReference type="EMBL" id="KAH3814812.1"/>
    </source>
</evidence>
<proteinExistence type="predicted"/>
<gene>
    <name evidence="1" type="ORF">DPMN_143325</name>
</gene>
<reference evidence="1" key="2">
    <citation type="submission" date="2020-11" db="EMBL/GenBank/DDBJ databases">
        <authorList>
            <person name="McCartney M.A."/>
            <person name="Auch B."/>
            <person name="Kono T."/>
            <person name="Mallez S."/>
            <person name="Becker A."/>
            <person name="Gohl D.M."/>
            <person name="Silverstein K.A.T."/>
            <person name="Koren S."/>
            <person name="Bechman K.B."/>
            <person name="Herman A."/>
            <person name="Abrahante J.E."/>
            <person name="Garbe J."/>
        </authorList>
    </citation>
    <scope>NUCLEOTIDE SEQUENCE</scope>
    <source>
        <strain evidence="1">Duluth1</strain>
        <tissue evidence="1">Whole animal</tissue>
    </source>
</reference>
<dbReference type="Gene3D" id="1.10.1410.40">
    <property type="match status" value="1"/>
</dbReference>
<dbReference type="EMBL" id="JAIWYP010000006">
    <property type="protein sequence ID" value="KAH3814812.1"/>
    <property type="molecule type" value="Genomic_DNA"/>
</dbReference>
<organism evidence="1 2">
    <name type="scientific">Dreissena polymorpha</name>
    <name type="common">Zebra mussel</name>
    <name type="synonym">Mytilus polymorpha</name>
    <dbReference type="NCBI Taxonomy" id="45954"/>
    <lineage>
        <taxon>Eukaryota</taxon>
        <taxon>Metazoa</taxon>
        <taxon>Spiralia</taxon>
        <taxon>Lophotrochozoa</taxon>
        <taxon>Mollusca</taxon>
        <taxon>Bivalvia</taxon>
        <taxon>Autobranchia</taxon>
        <taxon>Heteroconchia</taxon>
        <taxon>Euheterodonta</taxon>
        <taxon>Imparidentia</taxon>
        <taxon>Neoheterodontei</taxon>
        <taxon>Myida</taxon>
        <taxon>Dreissenoidea</taxon>
        <taxon>Dreissenidae</taxon>
        <taxon>Dreissena</taxon>
    </lineage>
</organism>
<dbReference type="AlphaFoldDB" id="A0A9D4GDD9"/>
<protein>
    <submittedName>
        <fullName evidence="1">Uncharacterized protein</fullName>
    </submittedName>
</protein>